<evidence type="ECO:0000256" key="7">
    <source>
        <dbReference type="ARBA" id="ARBA00022837"/>
    </source>
</evidence>
<evidence type="ECO:0000256" key="6">
    <source>
        <dbReference type="ARBA" id="ARBA00022792"/>
    </source>
</evidence>
<dbReference type="PANTHER" id="PTHR12294:SF10">
    <property type="entry name" value="CALCIUM UPTAKE PROTEIN 3, MITOCHONDRIAL"/>
    <property type="match status" value="1"/>
</dbReference>
<keyword evidence="3" id="KW-0597">Phosphoprotein</keyword>
<feature type="domain" description="EF-hand" evidence="18">
    <location>
        <begin position="428"/>
        <end position="463"/>
    </location>
</feature>
<comment type="subcellular location">
    <subcellularLocation>
        <location evidence="1">Mitochondrion inner membrane</location>
    </subcellularLocation>
    <subcellularLocation>
        <location evidence="2">Mitochondrion intermembrane space</location>
    </subcellularLocation>
</comment>
<keyword evidence="7" id="KW-0106">Calcium</keyword>
<dbReference type="FunFam" id="1.10.238.10:FF:000149">
    <property type="entry name" value="Mitochondrial calcium uptake family member 3"/>
    <property type="match status" value="1"/>
</dbReference>
<dbReference type="Proteomes" id="UP000694544">
    <property type="component" value="Unplaced"/>
</dbReference>
<dbReference type="GeneTree" id="ENSGT00950000183079"/>
<dbReference type="SMART" id="SM00054">
    <property type="entry name" value="EFh"/>
    <property type="match status" value="2"/>
</dbReference>
<keyword evidence="4" id="KW-0479">Metal-binding</keyword>
<keyword evidence="9" id="KW-0496">Mitochondrion</keyword>
<dbReference type="FunFam" id="1.10.238.10:FF:000211">
    <property type="entry name" value="Mitochondrial calcium uptake family member 3"/>
    <property type="match status" value="1"/>
</dbReference>
<reference evidence="19" key="2">
    <citation type="submission" date="2025-09" db="UniProtKB">
        <authorList>
            <consortium name="Ensembl"/>
        </authorList>
    </citation>
    <scope>IDENTIFICATION</scope>
</reference>
<accession>A0A8C6FIH1</accession>
<evidence type="ECO:0000313" key="19">
    <source>
        <dbReference type="Ensembl" id="ENSMMSP00000007874.1"/>
    </source>
</evidence>
<dbReference type="Ensembl" id="ENSMMST00000008725.1">
    <property type="protein sequence ID" value="ENSMMSP00000007874.1"/>
    <property type="gene ID" value="ENSMMSG00000006091.1"/>
</dbReference>
<dbReference type="InterPro" id="IPR011992">
    <property type="entry name" value="EF-hand-dom_pair"/>
</dbReference>
<organism evidence="19 20">
    <name type="scientific">Moschus moschiferus</name>
    <name type="common">Siberian musk deer</name>
    <name type="synonym">Moschus sibiricus</name>
    <dbReference type="NCBI Taxonomy" id="68415"/>
    <lineage>
        <taxon>Eukaryota</taxon>
        <taxon>Metazoa</taxon>
        <taxon>Chordata</taxon>
        <taxon>Craniata</taxon>
        <taxon>Vertebrata</taxon>
        <taxon>Euteleostomi</taxon>
        <taxon>Mammalia</taxon>
        <taxon>Eutheria</taxon>
        <taxon>Laurasiatheria</taxon>
        <taxon>Artiodactyla</taxon>
        <taxon>Ruminantia</taxon>
        <taxon>Pecora</taxon>
        <taxon>Moschidae</taxon>
        <taxon>Moschus</taxon>
    </lineage>
</organism>
<dbReference type="GO" id="GO:0005509">
    <property type="term" value="F:calcium ion binding"/>
    <property type="evidence" value="ECO:0007669"/>
    <property type="project" value="InterPro"/>
</dbReference>
<keyword evidence="20" id="KW-1185">Reference proteome</keyword>
<dbReference type="AlphaFoldDB" id="A0A8C6FIH1"/>
<dbReference type="GO" id="GO:0051560">
    <property type="term" value="P:mitochondrial calcium ion homeostasis"/>
    <property type="evidence" value="ECO:0007669"/>
    <property type="project" value="UniProtKB-ARBA"/>
</dbReference>
<dbReference type="InterPro" id="IPR018247">
    <property type="entry name" value="EF_Hand_1_Ca_BS"/>
</dbReference>
<evidence type="ECO:0000256" key="2">
    <source>
        <dbReference type="ARBA" id="ARBA00004569"/>
    </source>
</evidence>
<evidence type="ECO:0000256" key="12">
    <source>
        <dbReference type="ARBA" id="ARBA00056191"/>
    </source>
</evidence>
<evidence type="ECO:0000256" key="9">
    <source>
        <dbReference type="ARBA" id="ARBA00023128"/>
    </source>
</evidence>
<gene>
    <name evidence="19" type="primary">MICU3</name>
</gene>
<dbReference type="InterPro" id="IPR002048">
    <property type="entry name" value="EF_hand_dom"/>
</dbReference>
<evidence type="ECO:0000256" key="14">
    <source>
        <dbReference type="ARBA" id="ARBA00063093"/>
    </source>
</evidence>
<dbReference type="PROSITE" id="PS00018">
    <property type="entry name" value="EF_HAND_1"/>
    <property type="match status" value="1"/>
</dbReference>
<dbReference type="PROSITE" id="PS50222">
    <property type="entry name" value="EF_HAND_2"/>
    <property type="match status" value="2"/>
</dbReference>
<reference evidence="19" key="1">
    <citation type="submission" date="2025-08" db="UniProtKB">
        <authorList>
            <consortium name="Ensembl"/>
        </authorList>
    </citation>
    <scope>IDENTIFICATION</scope>
</reference>
<keyword evidence="8" id="KW-0809">Transit peptide</keyword>
<feature type="region of interest" description="Disordered" evidence="17">
    <location>
        <begin position="94"/>
        <end position="116"/>
    </location>
</feature>
<feature type="domain" description="EF-hand" evidence="18">
    <location>
        <begin position="235"/>
        <end position="270"/>
    </location>
</feature>
<dbReference type="Gene3D" id="1.10.238.10">
    <property type="entry name" value="EF-hand"/>
    <property type="match status" value="2"/>
</dbReference>
<evidence type="ECO:0000256" key="4">
    <source>
        <dbReference type="ARBA" id="ARBA00022723"/>
    </source>
</evidence>
<dbReference type="GO" id="GO:0005758">
    <property type="term" value="C:mitochondrial intermembrane space"/>
    <property type="evidence" value="ECO:0007669"/>
    <property type="project" value="UniProtKB-SubCell"/>
</dbReference>
<evidence type="ECO:0000256" key="3">
    <source>
        <dbReference type="ARBA" id="ARBA00022553"/>
    </source>
</evidence>
<evidence type="ECO:0000256" key="17">
    <source>
        <dbReference type="SAM" id="MobiDB-lite"/>
    </source>
</evidence>
<dbReference type="CDD" id="cd16175">
    <property type="entry name" value="EFh_MICU3"/>
    <property type="match status" value="1"/>
</dbReference>
<evidence type="ECO:0000256" key="16">
    <source>
        <dbReference type="ARBA" id="ARBA00081760"/>
    </source>
</evidence>
<keyword evidence="10" id="KW-0472">Membrane</keyword>
<evidence type="ECO:0000259" key="18">
    <source>
        <dbReference type="PROSITE" id="PS50222"/>
    </source>
</evidence>
<feature type="compositionally biased region" description="Pro residues" evidence="17">
    <location>
        <begin position="9"/>
        <end position="28"/>
    </location>
</feature>
<keyword evidence="6" id="KW-0999">Mitochondrion inner membrane</keyword>
<evidence type="ECO:0000313" key="20">
    <source>
        <dbReference type="Proteomes" id="UP000694544"/>
    </source>
</evidence>
<evidence type="ECO:0000256" key="1">
    <source>
        <dbReference type="ARBA" id="ARBA00004273"/>
    </source>
</evidence>
<dbReference type="GO" id="GO:0036444">
    <property type="term" value="P:calcium import into the mitochondrion"/>
    <property type="evidence" value="ECO:0007669"/>
    <property type="project" value="UniProtKB-ARBA"/>
</dbReference>
<dbReference type="SUPFAM" id="SSF47473">
    <property type="entry name" value="EF-hand"/>
    <property type="match status" value="2"/>
</dbReference>
<dbReference type="Pfam" id="PF13499">
    <property type="entry name" value="EF-hand_7"/>
    <property type="match status" value="1"/>
</dbReference>
<evidence type="ECO:0000256" key="8">
    <source>
        <dbReference type="ARBA" id="ARBA00022946"/>
    </source>
</evidence>
<keyword evidence="5" id="KW-0677">Repeat</keyword>
<proteinExistence type="inferred from homology"/>
<dbReference type="GO" id="GO:1990246">
    <property type="term" value="C:uniplex complex"/>
    <property type="evidence" value="ECO:0007669"/>
    <property type="project" value="TreeGrafter"/>
</dbReference>
<name>A0A8C6FIH1_MOSMO</name>
<dbReference type="InterPro" id="IPR039800">
    <property type="entry name" value="MICU1/2/3"/>
</dbReference>
<keyword evidence="11" id="KW-1015">Disulfide bond</keyword>
<evidence type="ECO:0000256" key="15">
    <source>
        <dbReference type="ARBA" id="ARBA00069152"/>
    </source>
</evidence>
<comment type="function">
    <text evidence="12">Calcium sensor of the mitochondrial calcium uniporter (MCU) channel, which senses calcium level via its EF-hand domains. MICU1 and MICU2 form a disulfide-linked heterodimer that stimulates and inhibits MCU activity, depending on the concentration of calcium. At low calcium levels, MICU1 occludes the pore of the MCU channel, preventing mitochondrial calcium uptake. At higher calcium levels, calcium-binding to MICU1 and MICU2 induces a conformational change that weakens MCU-MICU1 interactions and moves the MICU1-MICU2 heterodimer away from the pore, allowing calcium permeation through the MCU channel.</text>
</comment>
<sequence>MAALRRLLWPPPRLPPPCSPHHPAPGPWGRPAGTAPGPPGRPFSCREEDEGAVAEAAWRRRRRWRELSFAAAAGGGLVGLVCYQLYGDPRADSARAASPWLPSESAAAEPEDPPGGGALLPIPVAAAKETVAVGRTEVEDLDLYATSRERRFRLFASIECEGQLFMTPYDFILAVTTDEPKIAKTWKSLSKQELNQMLSETPPVWKGSSKLFRNLKEKGVISYTEYLFLLCILTKPHAGFRIAFNMFDTDGNEMVDKKEFLVLQEIFRKKNEKRETKGDEEKRAMLRADDITNLVTDTTLLVHFFGKKGKAELNFEDFYRFMDNLQTEVLEIEFLSYSNGMNTISEEDFAHILLRYTNVENTSVFLENVRYSIPEEKGITFDEFRSFFQFLNNLEDFAIALNMYNFASRSIGQDEFKRAVYVATGLKLSPHLVNTVFKIFDVDKDDQLSYKEFIGIMKDRLHRGFRGYKTVQKYPTFKSCLKKELHSR</sequence>
<evidence type="ECO:0000256" key="11">
    <source>
        <dbReference type="ARBA" id="ARBA00023157"/>
    </source>
</evidence>
<dbReference type="PANTHER" id="PTHR12294">
    <property type="entry name" value="EF HAND DOMAIN FAMILY A1,A2-RELATED"/>
    <property type="match status" value="1"/>
</dbReference>
<evidence type="ECO:0000256" key="13">
    <source>
        <dbReference type="ARBA" id="ARBA00060747"/>
    </source>
</evidence>
<feature type="region of interest" description="Disordered" evidence="17">
    <location>
        <begin position="9"/>
        <end position="48"/>
    </location>
</feature>
<protein>
    <recommendedName>
        <fullName evidence="15">Calcium uptake protein 2, mitochondrial</fullName>
    </recommendedName>
    <alternativeName>
        <fullName evidence="16">EF-hand domain-containing family member A1</fullName>
    </alternativeName>
</protein>
<evidence type="ECO:0000256" key="10">
    <source>
        <dbReference type="ARBA" id="ARBA00023136"/>
    </source>
</evidence>
<dbReference type="GO" id="GO:0046982">
    <property type="term" value="F:protein heterodimerization activity"/>
    <property type="evidence" value="ECO:0007669"/>
    <property type="project" value="UniProtKB-ARBA"/>
</dbReference>
<evidence type="ECO:0000256" key="5">
    <source>
        <dbReference type="ARBA" id="ARBA00022737"/>
    </source>
</evidence>
<comment type="subunit">
    <text evidence="14">Heterodimer; disulfide-linked; heterodimerizes with MICU1. Component of the uniplex complex, composed of MCU, EMRE/SMDT1, MICU1 and MICU2 in a 4:4:1:1 stoichiometry.</text>
</comment>
<comment type="similarity">
    <text evidence="13">Belongs to the MICU1 family. MICU2 subfamily.</text>
</comment>